<protein>
    <submittedName>
        <fullName evidence="1">Uncharacterized protein</fullName>
    </submittedName>
</protein>
<organism evidence="1 2">
    <name type="scientific">Mycena albidolilacea</name>
    <dbReference type="NCBI Taxonomy" id="1033008"/>
    <lineage>
        <taxon>Eukaryota</taxon>
        <taxon>Fungi</taxon>
        <taxon>Dikarya</taxon>
        <taxon>Basidiomycota</taxon>
        <taxon>Agaricomycotina</taxon>
        <taxon>Agaricomycetes</taxon>
        <taxon>Agaricomycetidae</taxon>
        <taxon>Agaricales</taxon>
        <taxon>Marasmiineae</taxon>
        <taxon>Mycenaceae</taxon>
        <taxon>Mycena</taxon>
    </lineage>
</organism>
<reference evidence="1" key="1">
    <citation type="submission" date="2023-03" db="EMBL/GenBank/DDBJ databases">
        <title>Massive genome expansion in bonnet fungi (Mycena s.s.) driven by repeated elements and novel gene families across ecological guilds.</title>
        <authorList>
            <consortium name="Lawrence Berkeley National Laboratory"/>
            <person name="Harder C.B."/>
            <person name="Miyauchi S."/>
            <person name="Viragh M."/>
            <person name="Kuo A."/>
            <person name="Thoen E."/>
            <person name="Andreopoulos B."/>
            <person name="Lu D."/>
            <person name="Skrede I."/>
            <person name="Drula E."/>
            <person name="Henrissat B."/>
            <person name="Morin E."/>
            <person name="Kohler A."/>
            <person name="Barry K."/>
            <person name="LaButti K."/>
            <person name="Morin E."/>
            <person name="Salamov A."/>
            <person name="Lipzen A."/>
            <person name="Mereny Z."/>
            <person name="Hegedus B."/>
            <person name="Baldrian P."/>
            <person name="Stursova M."/>
            <person name="Weitz H."/>
            <person name="Taylor A."/>
            <person name="Grigoriev I.V."/>
            <person name="Nagy L.G."/>
            <person name="Martin F."/>
            <person name="Kauserud H."/>
        </authorList>
    </citation>
    <scope>NUCLEOTIDE SEQUENCE</scope>
    <source>
        <strain evidence="1">CBHHK002</strain>
    </source>
</reference>
<evidence type="ECO:0000313" key="1">
    <source>
        <dbReference type="EMBL" id="KAJ7311750.1"/>
    </source>
</evidence>
<dbReference type="Proteomes" id="UP001218218">
    <property type="component" value="Unassembled WGS sequence"/>
</dbReference>
<keyword evidence="2" id="KW-1185">Reference proteome</keyword>
<evidence type="ECO:0000313" key="2">
    <source>
        <dbReference type="Proteomes" id="UP001218218"/>
    </source>
</evidence>
<accession>A0AAD6Z8C7</accession>
<proteinExistence type="predicted"/>
<gene>
    <name evidence="1" type="ORF">DFH08DRAFT_973834</name>
</gene>
<sequence>MFAIEGCTIPPDIFSRRNRKKFSVFLRVTVHHLFLELGAKQQFSVLEVILDACPHVTNIFFLDDTILEYLPLLDRLECLRRLTIDVSTLFAPGAIDFATYNPPPGMIEGLALMLHLTHIDFNLPSDIAALHARIQPNTQLRCIVFLTFMPPSDPLPNPDDIRVLCIAQTDFRRDWYRGATNGRDFWALADIATKQARKVDHTHYCLSESYGPPSNHTFPGSLYYISEMHQSWFL</sequence>
<dbReference type="EMBL" id="JARIHO010000074">
    <property type="protein sequence ID" value="KAJ7311750.1"/>
    <property type="molecule type" value="Genomic_DNA"/>
</dbReference>
<name>A0AAD6Z8C7_9AGAR</name>
<comment type="caution">
    <text evidence="1">The sequence shown here is derived from an EMBL/GenBank/DDBJ whole genome shotgun (WGS) entry which is preliminary data.</text>
</comment>
<dbReference type="AlphaFoldDB" id="A0AAD6Z8C7"/>